<comment type="caution">
    <text evidence="2">The sequence shown here is derived from an EMBL/GenBank/DDBJ whole genome shotgun (WGS) entry which is preliminary data.</text>
</comment>
<keyword evidence="3" id="KW-1185">Reference proteome</keyword>
<proteinExistence type="predicted"/>
<evidence type="ECO:0000256" key="1">
    <source>
        <dbReference type="SAM" id="MobiDB-lite"/>
    </source>
</evidence>
<dbReference type="Pfam" id="PF07949">
    <property type="entry name" value="YbbR"/>
    <property type="match status" value="3"/>
</dbReference>
<dbReference type="Gene3D" id="2.170.120.30">
    <property type="match status" value="1"/>
</dbReference>
<evidence type="ECO:0000313" key="3">
    <source>
        <dbReference type="Proteomes" id="UP001316087"/>
    </source>
</evidence>
<name>A0ABS9UHV1_9BACL</name>
<dbReference type="PANTHER" id="PTHR37804:SF1">
    <property type="entry name" value="CDAA REGULATORY PROTEIN CDAR"/>
    <property type="match status" value="1"/>
</dbReference>
<protein>
    <submittedName>
        <fullName evidence="2">CdaR family protein</fullName>
    </submittedName>
</protein>
<feature type="region of interest" description="Disordered" evidence="1">
    <location>
        <begin position="317"/>
        <end position="336"/>
    </location>
</feature>
<dbReference type="Gene3D" id="2.170.120.40">
    <property type="entry name" value="YbbR-like domain"/>
    <property type="match status" value="2"/>
</dbReference>
<dbReference type="PANTHER" id="PTHR37804">
    <property type="entry name" value="CDAA REGULATORY PROTEIN CDAR"/>
    <property type="match status" value="1"/>
</dbReference>
<gene>
    <name evidence="2" type="ORF">LZ480_18890</name>
</gene>
<sequence>MDKLFDSPWMLRLTALFLALALFLYIQIEEKRMAETGSSNETDVITNVPLEVYYDHENLVVTGLPDTVDVKVSGSSAIVMKTKLEKDFKVFVDLNSLLIGEHSVTIQQENFSEKLNVSIDPKFVNVKIEEKITEEFRVEPEMNNRLVKDDFIVKSMTIQPTRVSITGAKSVIDSISYVKATVTGDKGIEKSFEQQATVKVLDRDLNKLDVQVNPEKVNVKVDISEYSRELPITLKETGELPEGVTIEKLSLVTSKVTVFGKKAAIDALKEVVVEVDRAQLKESGSYDFKITLPTGATKLSQDQLIIHADVINESVSEEENVSKVDAEVSTDETEGN</sequence>
<organism evidence="2 3">
    <name type="scientific">Solibacillus palustris</name>
    <dbReference type="NCBI Taxonomy" id="2908203"/>
    <lineage>
        <taxon>Bacteria</taxon>
        <taxon>Bacillati</taxon>
        <taxon>Bacillota</taxon>
        <taxon>Bacilli</taxon>
        <taxon>Bacillales</taxon>
        <taxon>Caryophanaceae</taxon>
        <taxon>Solibacillus</taxon>
    </lineage>
</organism>
<dbReference type="InterPro" id="IPR012505">
    <property type="entry name" value="YbbR"/>
</dbReference>
<dbReference type="EMBL" id="JAKZFC010000012">
    <property type="protein sequence ID" value="MCH7323939.1"/>
    <property type="molecule type" value="Genomic_DNA"/>
</dbReference>
<dbReference type="InterPro" id="IPR053154">
    <property type="entry name" value="c-di-AMP_regulator"/>
</dbReference>
<accession>A0ABS9UHV1</accession>
<reference evidence="2 3" key="1">
    <citation type="submission" date="2022-03" db="EMBL/GenBank/DDBJ databases">
        <authorList>
            <person name="Jo J.-H."/>
            <person name="Im W.-T."/>
        </authorList>
    </citation>
    <scope>NUCLEOTIDE SEQUENCE [LARGE SCALE GENOMIC DNA]</scope>
    <source>
        <strain evidence="2 3">MA9</strain>
    </source>
</reference>
<dbReference type="RefSeq" id="WP_241371099.1">
    <property type="nucleotide sequence ID" value="NZ_JAKZFC010000012.1"/>
</dbReference>
<dbReference type="Proteomes" id="UP001316087">
    <property type="component" value="Unassembled WGS sequence"/>
</dbReference>
<evidence type="ECO:0000313" key="2">
    <source>
        <dbReference type="EMBL" id="MCH7323939.1"/>
    </source>
</evidence>